<accession>F5GTQ0</accession>
<feature type="signal peptide" evidence="1">
    <location>
        <begin position="1"/>
        <end position="28"/>
    </location>
</feature>
<dbReference type="EMBL" id="JI626213">
    <property type="protein sequence ID" value="AEB96448.1"/>
    <property type="molecule type" value="mRNA"/>
</dbReference>
<feature type="chain" id="PRO_5003322855" evidence="1">
    <location>
        <begin position="29"/>
        <end position="107"/>
    </location>
</feature>
<organism evidence="2">
    <name type="scientific">Simulium guianense</name>
    <name type="common">Black fly</name>
    <dbReference type="NCBI Taxonomy" id="445764"/>
    <lineage>
        <taxon>Eukaryota</taxon>
        <taxon>Metazoa</taxon>
        <taxon>Ecdysozoa</taxon>
        <taxon>Arthropoda</taxon>
        <taxon>Hexapoda</taxon>
        <taxon>Insecta</taxon>
        <taxon>Pterygota</taxon>
        <taxon>Neoptera</taxon>
        <taxon>Endopterygota</taxon>
        <taxon>Diptera</taxon>
        <taxon>Nematocera</taxon>
        <taxon>Chironomoidea</taxon>
        <taxon>Simuliidae</taxon>
        <taxon>Simulium</taxon>
    </lineage>
</organism>
<sequence>MSLKRKNVVTKILLSLIVLMSILALANGSSLGNALKSGIKQVSKASKNIAKKPVGPGTVPAVKPGIAAKPLPSPELVRQNMDKVIAELKTVLAKRNQMKMNLPKNLP</sequence>
<name>F5GTQ0_SIMGU</name>
<protein>
    <submittedName>
        <fullName evidence="2">Hypothetical secreted peptide</fullName>
    </submittedName>
</protein>
<reference evidence="2" key="1">
    <citation type="journal article" date="2011" name="BMC Genomics">
        <title>An insight into the sialome of Simulium guianense (DIPTERA:SIMulIIDAE), the main vector of River Blindness Disease in Brazil.</title>
        <authorList>
            <person name="Chagas A.C."/>
            <person name="Calvo E."/>
            <person name="Pimenta P.F."/>
            <person name="Ribeiro J.M."/>
        </authorList>
    </citation>
    <scope>NUCLEOTIDE SEQUENCE</scope>
    <source>
        <tissue evidence="2">Salivary gland</tissue>
    </source>
</reference>
<proteinExistence type="evidence at transcript level"/>
<evidence type="ECO:0000256" key="1">
    <source>
        <dbReference type="SAM" id="SignalP"/>
    </source>
</evidence>
<keyword evidence="1" id="KW-0732">Signal</keyword>
<evidence type="ECO:0000313" key="2">
    <source>
        <dbReference type="EMBL" id="AEB96448.1"/>
    </source>
</evidence>
<dbReference type="AlphaFoldDB" id="F5GTQ0"/>